<comment type="subcellular location">
    <subcellularLocation>
        <location evidence="1">Periplasm</location>
    </subcellularLocation>
</comment>
<dbReference type="PATRIC" id="fig|1429438.4.peg.6616"/>
<protein>
    <recommendedName>
        <fullName evidence="6">TolB N-terminal domain-containing protein</fullName>
    </recommendedName>
</protein>
<dbReference type="Pfam" id="PF04052">
    <property type="entry name" value="TolB_N"/>
    <property type="match status" value="1"/>
</dbReference>
<keyword evidence="4" id="KW-0574">Periplasm</keyword>
<dbReference type="HOGENOM" id="CLU_047123_2_0_7"/>
<feature type="chain" id="PRO_5006974690" description="TolB N-terminal domain-containing protein" evidence="5">
    <location>
        <begin position="27"/>
        <end position="441"/>
    </location>
</feature>
<dbReference type="InterPro" id="IPR007195">
    <property type="entry name" value="TolB_N"/>
</dbReference>
<name>W4L919_ENTF1</name>
<evidence type="ECO:0000259" key="6">
    <source>
        <dbReference type="Pfam" id="PF04052"/>
    </source>
</evidence>
<evidence type="ECO:0000256" key="4">
    <source>
        <dbReference type="ARBA" id="ARBA00022764"/>
    </source>
</evidence>
<gene>
    <name evidence="7" type="ORF">ETSY1_35155</name>
</gene>
<feature type="domain" description="TolB N-terminal" evidence="6">
    <location>
        <begin position="31"/>
        <end position="135"/>
    </location>
</feature>
<comment type="similarity">
    <text evidence="2">Belongs to the TolB family.</text>
</comment>
<dbReference type="AlphaFoldDB" id="W4L919"/>
<dbReference type="GO" id="GO:0042597">
    <property type="term" value="C:periplasmic space"/>
    <property type="evidence" value="ECO:0007669"/>
    <property type="project" value="UniProtKB-SubCell"/>
</dbReference>
<evidence type="ECO:0000256" key="1">
    <source>
        <dbReference type="ARBA" id="ARBA00004418"/>
    </source>
</evidence>
<dbReference type="EMBL" id="AZHW01001075">
    <property type="protein sequence ID" value="ETW94379.1"/>
    <property type="molecule type" value="Genomic_DNA"/>
</dbReference>
<evidence type="ECO:0000256" key="5">
    <source>
        <dbReference type="SAM" id="SignalP"/>
    </source>
</evidence>
<sequence>MMWRRCLFVGSLSVVGMALLMALAAAQTRVYIDVDQAGGDRLPLALPQWLGEEAAPQLASRVQAVLRQDLVHSGLFRVLDPATYIDARPQGLDTLRYQDWAAIGAVGVIAGQLGLSSDTSQVVIELVLHDVLQHQSRLVGKEYRASRNRYREVAHRFSDVVFQAFTGEPGPFNTQVICVRPRSDRGKDIIQMDYDGHGVAVLVQDGALNLQPSLSPDGRFLAYTSYRDGFPNIYIREMETGKEQRITSGPGLALPGGWSPNGQSLLLSQTGDGNSDIFLYHTRRRSMKRLTTYWGIDVSPSFAPDGQRFVFTSDRSGAPQLYISDRRGGKPLRLTYGGSYNTSPIWSPKADLIAFVGRSETDSLDIYTIGANGQGLRRLTDADGSYEAPSWSPNGRFLMYVGQRGDTWLRYLMRQDGQGKQLLTSDAAACLAPQWIVRTSP</sequence>
<keyword evidence="8" id="KW-1185">Reference proteome</keyword>
<dbReference type="GO" id="GO:0017038">
    <property type="term" value="P:protein import"/>
    <property type="evidence" value="ECO:0007669"/>
    <property type="project" value="InterPro"/>
</dbReference>
<dbReference type="PANTHER" id="PTHR36842:SF1">
    <property type="entry name" value="PROTEIN TOLB"/>
    <property type="match status" value="1"/>
</dbReference>
<dbReference type="InterPro" id="IPR011042">
    <property type="entry name" value="6-blade_b-propeller_TolB-like"/>
</dbReference>
<dbReference type="InterPro" id="IPR011659">
    <property type="entry name" value="WD40"/>
</dbReference>
<dbReference type="Gene3D" id="3.40.50.10070">
    <property type="entry name" value="TolB, N-terminal domain"/>
    <property type="match status" value="1"/>
</dbReference>
<dbReference type="InterPro" id="IPR014167">
    <property type="entry name" value="Tol-Pal_TolB"/>
</dbReference>
<proteinExistence type="inferred from homology"/>
<dbReference type="PANTHER" id="PTHR36842">
    <property type="entry name" value="PROTEIN TOLB HOMOLOG"/>
    <property type="match status" value="1"/>
</dbReference>
<dbReference type="Pfam" id="PF07676">
    <property type="entry name" value="PD40"/>
    <property type="match status" value="4"/>
</dbReference>
<evidence type="ECO:0000256" key="2">
    <source>
        <dbReference type="ARBA" id="ARBA00009820"/>
    </source>
</evidence>
<accession>W4L919</accession>
<organism evidence="7 8">
    <name type="scientific">Entotheonella factor</name>
    <dbReference type="NCBI Taxonomy" id="1429438"/>
    <lineage>
        <taxon>Bacteria</taxon>
        <taxon>Pseudomonadati</taxon>
        <taxon>Nitrospinota/Tectimicrobiota group</taxon>
        <taxon>Candidatus Tectimicrobiota</taxon>
        <taxon>Candidatus Entotheonellia</taxon>
        <taxon>Candidatus Entotheonellales</taxon>
        <taxon>Candidatus Entotheonellaceae</taxon>
        <taxon>Candidatus Entotheonella</taxon>
    </lineage>
</organism>
<dbReference type="SUPFAM" id="SSF52964">
    <property type="entry name" value="TolB, N-terminal domain"/>
    <property type="match status" value="1"/>
</dbReference>
<dbReference type="SUPFAM" id="SSF69304">
    <property type="entry name" value="Tricorn protease N-terminal domain"/>
    <property type="match status" value="1"/>
</dbReference>
<evidence type="ECO:0000313" key="7">
    <source>
        <dbReference type="EMBL" id="ETW94379.1"/>
    </source>
</evidence>
<evidence type="ECO:0000313" key="8">
    <source>
        <dbReference type="Proteomes" id="UP000019141"/>
    </source>
</evidence>
<evidence type="ECO:0000256" key="3">
    <source>
        <dbReference type="ARBA" id="ARBA00022729"/>
    </source>
</evidence>
<dbReference type="Gene3D" id="2.120.10.30">
    <property type="entry name" value="TolB, C-terminal domain"/>
    <property type="match status" value="1"/>
</dbReference>
<keyword evidence="3 5" id="KW-0732">Signal</keyword>
<reference evidence="7 8" key="1">
    <citation type="journal article" date="2014" name="Nature">
        <title>An environmental bacterial taxon with a large and distinct metabolic repertoire.</title>
        <authorList>
            <person name="Wilson M.C."/>
            <person name="Mori T."/>
            <person name="Ruckert C."/>
            <person name="Uria A.R."/>
            <person name="Helf M.J."/>
            <person name="Takada K."/>
            <person name="Gernert C."/>
            <person name="Steffens U.A."/>
            <person name="Heycke N."/>
            <person name="Schmitt S."/>
            <person name="Rinke C."/>
            <person name="Helfrich E.J."/>
            <person name="Brachmann A.O."/>
            <person name="Gurgui C."/>
            <person name="Wakimoto T."/>
            <person name="Kracht M."/>
            <person name="Crusemann M."/>
            <person name="Hentschel U."/>
            <person name="Abe I."/>
            <person name="Matsunaga S."/>
            <person name="Kalinowski J."/>
            <person name="Takeyama H."/>
            <person name="Piel J."/>
        </authorList>
    </citation>
    <scope>NUCLEOTIDE SEQUENCE [LARGE SCALE GENOMIC DNA]</scope>
    <source>
        <strain evidence="8">TSY1</strain>
    </source>
</reference>
<comment type="caution">
    <text evidence="7">The sequence shown here is derived from an EMBL/GenBank/DDBJ whole genome shotgun (WGS) entry which is preliminary data.</text>
</comment>
<dbReference type="NCBIfam" id="TIGR02800">
    <property type="entry name" value="propeller_TolB"/>
    <property type="match status" value="1"/>
</dbReference>
<feature type="signal peptide" evidence="5">
    <location>
        <begin position="1"/>
        <end position="26"/>
    </location>
</feature>
<dbReference type="Proteomes" id="UP000019141">
    <property type="component" value="Unassembled WGS sequence"/>
</dbReference>